<evidence type="ECO:0000256" key="2">
    <source>
        <dbReference type="HAMAP-Rule" id="MF_00003"/>
    </source>
</evidence>
<dbReference type="InterPro" id="IPR020053">
    <property type="entry name" value="Ribosome-bd_factorA_CS"/>
</dbReference>
<dbReference type="GO" id="GO:0005829">
    <property type="term" value="C:cytosol"/>
    <property type="evidence" value="ECO:0007669"/>
    <property type="project" value="TreeGrafter"/>
</dbReference>
<comment type="similarity">
    <text evidence="2">Belongs to the RbfA family.</text>
</comment>
<comment type="function">
    <text evidence="2">One of several proteins that assist in the late maturation steps of the functional core of the 30S ribosomal subunit. Associates with free 30S ribosomal subunits (but not with 30S subunits that are part of 70S ribosomes or polysomes). Required for efficient processing of 16S rRNA. May interact with the 5'-terminal helix region of 16S rRNA.</text>
</comment>
<evidence type="ECO:0000313" key="5">
    <source>
        <dbReference type="Proteomes" id="UP000540656"/>
    </source>
</evidence>
<dbReference type="NCBIfam" id="TIGR00082">
    <property type="entry name" value="rbfA"/>
    <property type="match status" value="1"/>
</dbReference>
<dbReference type="Proteomes" id="UP000540656">
    <property type="component" value="Unassembled WGS sequence"/>
</dbReference>
<dbReference type="Gene3D" id="3.30.300.20">
    <property type="match status" value="1"/>
</dbReference>
<evidence type="ECO:0000256" key="1">
    <source>
        <dbReference type="ARBA" id="ARBA00022517"/>
    </source>
</evidence>
<dbReference type="GO" id="GO:0043024">
    <property type="term" value="F:ribosomal small subunit binding"/>
    <property type="evidence" value="ECO:0007669"/>
    <property type="project" value="TreeGrafter"/>
</dbReference>
<keyword evidence="2" id="KW-0963">Cytoplasm</keyword>
<dbReference type="RefSeq" id="WP_179501288.1">
    <property type="nucleotide sequence ID" value="NZ_JACCAA010000001.1"/>
</dbReference>
<dbReference type="InterPro" id="IPR023799">
    <property type="entry name" value="RbfA_dom_sf"/>
</dbReference>
<dbReference type="SUPFAM" id="SSF89919">
    <property type="entry name" value="Ribosome-binding factor A, RbfA"/>
    <property type="match status" value="1"/>
</dbReference>
<evidence type="ECO:0000313" key="4">
    <source>
        <dbReference type="EMBL" id="NYG58095.1"/>
    </source>
</evidence>
<comment type="subunit">
    <text evidence="2">Monomer. Binds 30S ribosomal subunits, but not 50S ribosomal subunits or 70S ribosomes.</text>
</comment>
<gene>
    <name evidence="2" type="primary">rbfA</name>
    <name evidence="4" type="ORF">BJ980_001018</name>
</gene>
<proteinExistence type="inferred from homology"/>
<keyword evidence="1 2" id="KW-0690">Ribosome biogenesis</keyword>
<dbReference type="PANTHER" id="PTHR33515:SF1">
    <property type="entry name" value="RIBOSOME-BINDING FACTOR A, CHLOROPLASTIC-RELATED"/>
    <property type="match status" value="1"/>
</dbReference>
<sequence length="152" mass="16852">MASPRVRKIADRIKIIVAEMLERRIKDPRLGFVTVTDVRVTGDSQHASIFYTVLGEEDSLADTAAALESAKGIIRSEVGKQLGIRHVPTLEFFHDALPENARQLDDVLARARQIDEQVAATRANARYAAGEDPYKKPREAAEALDEAEPDEE</sequence>
<comment type="caution">
    <text evidence="4">The sequence shown here is derived from an EMBL/GenBank/DDBJ whole genome shotgun (WGS) entry which is preliminary data.</text>
</comment>
<dbReference type="Pfam" id="PF02033">
    <property type="entry name" value="RBFA"/>
    <property type="match status" value="1"/>
</dbReference>
<dbReference type="EMBL" id="JACCAA010000001">
    <property type="protein sequence ID" value="NYG58095.1"/>
    <property type="molecule type" value="Genomic_DNA"/>
</dbReference>
<accession>A0A7Y9UVN3</accession>
<dbReference type="InterPro" id="IPR000238">
    <property type="entry name" value="RbfA"/>
</dbReference>
<dbReference type="AlphaFoldDB" id="A0A7Y9UVN3"/>
<feature type="region of interest" description="Disordered" evidence="3">
    <location>
        <begin position="125"/>
        <end position="152"/>
    </location>
</feature>
<dbReference type="GO" id="GO:0030490">
    <property type="term" value="P:maturation of SSU-rRNA"/>
    <property type="evidence" value="ECO:0007669"/>
    <property type="project" value="UniProtKB-UniRule"/>
</dbReference>
<dbReference type="PANTHER" id="PTHR33515">
    <property type="entry name" value="RIBOSOME-BINDING FACTOR A, CHLOROPLASTIC-RELATED"/>
    <property type="match status" value="1"/>
</dbReference>
<evidence type="ECO:0000256" key="3">
    <source>
        <dbReference type="SAM" id="MobiDB-lite"/>
    </source>
</evidence>
<name>A0A7Y9UVN3_9ACTN</name>
<feature type="compositionally biased region" description="Basic and acidic residues" evidence="3">
    <location>
        <begin position="132"/>
        <end position="141"/>
    </location>
</feature>
<organism evidence="4 5">
    <name type="scientific">Nocardioides daedukensis</name>
    <dbReference type="NCBI Taxonomy" id="634462"/>
    <lineage>
        <taxon>Bacteria</taxon>
        <taxon>Bacillati</taxon>
        <taxon>Actinomycetota</taxon>
        <taxon>Actinomycetes</taxon>
        <taxon>Propionibacteriales</taxon>
        <taxon>Nocardioidaceae</taxon>
        <taxon>Nocardioides</taxon>
    </lineage>
</organism>
<comment type="subcellular location">
    <subcellularLocation>
        <location evidence="2">Cytoplasm</location>
    </subcellularLocation>
</comment>
<feature type="compositionally biased region" description="Acidic residues" evidence="3">
    <location>
        <begin position="142"/>
        <end position="152"/>
    </location>
</feature>
<dbReference type="HAMAP" id="MF_00003">
    <property type="entry name" value="RbfA"/>
    <property type="match status" value="1"/>
</dbReference>
<protein>
    <recommendedName>
        <fullName evidence="2">Ribosome-binding factor A</fullName>
    </recommendedName>
</protein>
<dbReference type="InterPro" id="IPR015946">
    <property type="entry name" value="KH_dom-like_a/b"/>
</dbReference>
<dbReference type="PROSITE" id="PS01319">
    <property type="entry name" value="RBFA"/>
    <property type="match status" value="1"/>
</dbReference>
<keyword evidence="5" id="KW-1185">Reference proteome</keyword>
<reference evidence="4 5" key="1">
    <citation type="submission" date="2020-07" db="EMBL/GenBank/DDBJ databases">
        <title>Sequencing the genomes of 1000 actinobacteria strains.</title>
        <authorList>
            <person name="Klenk H.-P."/>
        </authorList>
    </citation>
    <scope>NUCLEOTIDE SEQUENCE [LARGE SCALE GENOMIC DNA]</scope>
    <source>
        <strain evidence="4 5">DSM 23819</strain>
    </source>
</reference>